<name>A0AAE1JSN1_9FABA</name>
<dbReference type="SUPFAM" id="SSF52058">
    <property type="entry name" value="L domain-like"/>
    <property type="match status" value="2"/>
</dbReference>
<dbReference type="Pfam" id="PF00560">
    <property type="entry name" value="LRR_1"/>
    <property type="match status" value="1"/>
</dbReference>
<dbReference type="InterPro" id="IPR036390">
    <property type="entry name" value="WH_DNA-bd_sf"/>
</dbReference>
<evidence type="ECO:0000313" key="8">
    <source>
        <dbReference type="Proteomes" id="UP001293593"/>
    </source>
</evidence>
<dbReference type="AlphaFoldDB" id="A0AAE1JSN1"/>
<dbReference type="InterPro" id="IPR058192">
    <property type="entry name" value="WHD_ROQ1-like"/>
</dbReference>
<dbReference type="SUPFAM" id="SSF52200">
    <property type="entry name" value="Toll/Interleukin receptor TIR domain"/>
    <property type="match status" value="1"/>
</dbReference>
<keyword evidence="4" id="KW-0520">NAD</keyword>
<sequence>MALNAHEAAYPLGSSGSTRRWKYHVFLSFRGEDTRKSFTDHLYHALQRKGIIAFRDDEELERGHFIKPSLLQAIEESLTTIVVLSANFASSSWCLDELLKILHSQKQTGLLVFPIFYGVDPSDIRHQTGNIGKAFEKVEAKFTQDKMKVQRWRDALEEVANLSGWHSDNWHETELIETAVEEVWSKLYDQLPFDSEKLVGIESKLAELDSFIANGMDGVQFVGIWGTGGLGKTRLARAFYERMHKKFDGHCFLHNVREVSKTDGLISLQKKLLFSLHKRSIDVCDYYEGRKLIKNMLCNRKVLLVLDDVSEISQLQNLAGEQGWFGEGSIILVTTRDKHVLLSNGVSTQYEMKFLSDDESLELYHQNAFKGRKPNKDYFELSRTVIQYAQGLPLVLKVLGSFLCGRSILEWKDAIAKFRKVLPNDVLKILQVSFDGLENDEKNIFLDIACFFNGKQKDFVIQMLQYLDLHPIIGIKVLIDKSLVTDDGSILRVHDILQEMGMNIVFQESFNDVGKRSRIWSLEDANYVLERNMGTEAIRGIVLRLDTECVSYWDPQAFLKMSNLKLLIITSSSPDPHSSLNLPYGLECFSSALKVLQWKECCLDALPSHVPCELIDRKTKPSPLKQLWQGSQVFERLKFMDLSYSRYLIKTPNFDEIPDLQKLILKGCLNLVEVHPSLGHHQNLVMVNLKGCKSIKTLPSKFEMKCLETLVLSGCFKIRQLPEFGQSMKCLTKLDVEETDITKLPQSLINLCQLVVLNLKNCKNLVCLPNVIQFLKCIKILNISGCPKLSRLPENLNENVALEELDASGTAIKEVPSSIVHLKNLRSLSFSGCSGQAQSSSPNFSSFWTRFFRLTRPSIIHSGLSLPPSLSGLSNLKKLNLSYCNLSDESVANDINDLSSLEHLDLRGNNFVNLPVGFFSNLLKLYRVDLDHCTRLQSFPRLPSNLIAMLAIDCPSMKYILDSQQLWKIFEQFEYQERELLPKEYMFHRCLDHMLPVIMNIGGSEVPSWFHNQNYFCDDAWYYQPNVSFITDIQGHRHSSKLLGIAVCLVIEGHYSASTSYAESASVWWICRNHEIPTQQTGPIQRAGYAIHKHNNDCNQRFLFFFKCVGSKKRLQFSFYAENRSTKVNFEIKKCGWNVLCKEDIEAWRRASGQGCSSSNKCSDNYHNYNELGATEATSDNLGNSQSINGSEEEDGQSNVDVDIQMPLTKRRKL</sequence>
<dbReference type="PRINTS" id="PR00364">
    <property type="entry name" value="DISEASERSIST"/>
</dbReference>
<dbReference type="PANTHER" id="PTHR11017:SF559">
    <property type="entry name" value="DISEASE RESISTANCE PROTEIN CHL1"/>
    <property type="match status" value="1"/>
</dbReference>
<dbReference type="PROSITE" id="PS50104">
    <property type="entry name" value="TIR"/>
    <property type="match status" value="1"/>
</dbReference>
<dbReference type="Gene3D" id="3.80.10.10">
    <property type="entry name" value="Ribonuclease Inhibitor"/>
    <property type="match status" value="2"/>
</dbReference>
<keyword evidence="3" id="KW-0611">Plant defense</keyword>
<dbReference type="InterPro" id="IPR001611">
    <property type="entry name" value="Leu-rich_rpt"/>
</dbReference>
<keyword evidence="2" id="KW-0677">Repeat</keyword>
<dbReference type="Pfam" id="PF01582">
    <property type="entry name" value="TIR"/>
    <property type="match status" value="1"/>
</dbReference>
<dbReference type="InterPro" id="IPR032675">
    <property type="entry name" value="LRR_dom_sf"/>
</dbReference>
<dbReference type="InterPro" id="IPR044974">
    <property type="entry name" value="Disease_R_plants"/>
</dbReference>
<dbReference type="GO" id="GO:0006952">
    <property type="term" value="P:defense response"/>
    <property type="evidence" value="ECO:0007669"/>
    <property type="project" value="UniProtKB-KW"/>
</dbReference>
<evidence type="ECO:0000256" key="4">
    <source>
        <dbReference type="ARBA" id="ARBA00023027"/>
    </source>
</evidence>
<dbReference type="Pfam" id="PF00931">
    <property type="entry name" value="NB-ARC"/>
    <property type="match status" value="1"/>
</dbReference>
<dbReference type="SMART" id="SM00255">
    <property type="entry name" value="TIR"/>
    <property type="match status" value="1"/>
</dbReference>
<evidence type="ECO:0000256" key="1">
    <source>
        <dbReference type="ARBA" id="ARBA00022614"/>
    </source>
</evidence>
<keyword evidence="1" id="KW-0433">Leucine-rich repeat</keyword>
<dbReference type="Gene3D" id="3.40.50.10140">
    <property type="entry name" value="Toll/interleukin-1 receptor homology (TIR) domain"/>
    <property type="match status" value="1"/>
</dbReference>
<evidence type="ECO:0000256" key="5">
    <source>
        <dbReference type="SAM" id="MobiDB-lite"/>
    </source>
</evidence>
<dbReference type="InterPro" id="IPR002182">
    <property type="entry name" value="NB-ARC"/>
</dbReference>
<dbReference type="EMBL" id="JAWXYG010000004">
    <property type="protein sequence ID" value="KAK4276105.1"/>
    <property type="molecule type" value="Genomic_DNA"/>
</dbReference>
<feature type="compositionally biased region" description="Polar residues" evidence="5">
    <location>
        <begin position="1177"/>
        <end position="1190"/>
    </location>
</feature>
<dbReference type="InterPro" id="IPR000157">
    <property type="entry name" value="TIR_dom"/>
</dbReference>
<evidence type="ECO:0000259" key="6">
    <source>
        <dbReference type="PROSITE" id="PS50104"/>
    </source>
</evidence>
<evidence type="ECO:0000256" key="3">
    <source>
        <dbReference type="ARBA" id="ARBA00022821"/>
    </source>
</evidence>
<dbReference type="SUPFAM" id="SSF46785">
    <property type="entry name" value="Winged helix' DNA-binding domain"/>
    <property type="match status" value="1"/>
</dbReference>
<gene>
    <name evidence="7" type="ORF">QN277_019094</name>
</gene>
<dbReference type="SMART" id="SM00369">
    <property type="entry name" value="LRR_TYP"/>
    <property type="match status" value="3"/>
</dbReference>
<evidence type="ECO:0000313" key="7">
    <source>
        <dbReference type="EMBL" id="KAK4276105.1"/>
    </source>
</evidence>
<dbReference type="FunFam" id="3.40.50.10140:FF:000007">
    <property type="entry name" value="Disease resistance protein (TIR-NBS-LRR class)"/>
    <property type="match status" value="1"/>
</dbReference>
<feature type="domain" description="TIR" evidence="6">
    <location>
        <begin position="21"/>
        <end position="191"/>
    </location>
</feature>
<feature type="region of interest" description="Disordered" evidence="5">
    <location>
        <begin position="1177"/>
        <end position="1214"/>
    </location>
</feature>
<dbReference type="InterPro" id="IPR003591">
    <property type="entry name" value="Leu-rich_rpt_typical-subtyp"/>
</dbReference>
<organism evidence="7 8">
    <name type="scientific">Acacia crassicarpa</name>
    <name type="common">northern wattle</name>
    <dbReference type="NCBI Taxonomy" id="499986"/>
    <lineage>
        <taxon>Eukaryota</taxon>
        <taxon>Viridiplantae</taxon>
        <taxon>Streptophyta</taxon>
        <taxon>Embryophyta</taxon>
        <taxon>Tracheophyta</taxon>
        <taxon>Spermatophyta</taxon>
        <taxon>Magnoliopsida</taxon>
        <taxon>eudicotyledons</taxon>
        <taxon>Gunneridae</taxon>
        <taxon>Pentapetalae</taxon>
        <taxon>rosids</taxon>
        <taxon>fabids</taxon>
        <taxon>Fabales</taxon>
        <taxon>Fabaceae</taxon>
        <taxon>Caesalpinioideae</taxon>
        <taxon>mimosoid clade</taxon>
        <taxon>Acacieae</taxon>
        <taxon>Acacia</taxon>
    </lineage>
</organism>
<dbReference type="PANTHER" id="PTHR11017">
    <property type="entry name" value="LEUCINE-RICH REPEAT-CONTAINING PROTEIN"/>
    <property type="match status" value="1"/>
</dbReference>
<keyword evidence="8" id="KW-1185">Reference proteome</keyword>
<proteinExistence type="predicted"/>
<protein>
    <recommendedName>
        <fullName evidence="6">TIR domain-containing protein</fullName>
    </recommendedName>
</protein>
<evidence type="ECO:0000256" key="2">
    <source>
        <dbReference type="ARBA" id="ARBA00022737"/>
    </source>
</evidence>
<dbReference type="Pfam" id="PF23282">
    <property type="entry name" value="WHD_ROQ1"/>
    <property type="match status" value="1"/>
</dbReference>
<dbReference type="InterPro" id="IPR042197">
    <property type="entry name" value="Apaf_helical"/>
</dbReference>
<dbReference type="Gene3D" id="1.10.8.430">
    <property type="entry name" value="Helical domain of apoptotic protease-activating factors"/>
    <property type="match status" value="1"/>
</dbReference>
<comment type="caution">
    <text evidence="7">The sequence shown here is derived from an EMBL/GenBank/DDBJ whole genome shotgun (WGS) entry which is preliminary data.</text>
</comment>
<dbReference type="Gene3D" id="3.40.50.300">
    <property type="entry name" value="P-loop containing nucleotide triphosphate hydrolases"/>
    <property type="match status" value="1"/>
</dbReference>
<dbReference type="SUPFAM" id="SSF52540">
    <property type="entry name" value="P-loop containing nucleoside triphosphate hydrolases"/>
    <property type="match status" value="1"/>
</dbReference>
<dbReference type="GO" id="GO:0007165">
    <property type="term" value="P:signal transduction"/>
    <property type="evidence" value="ECO:0007669"/>
    <property type="project" value="InterPro"/>
</dbReference>
<reference evidence="7" key="1">
    <citation type="submission" date="2023-10" db="EMBL/GenBank/DDBJ databases">
        <title>Chromosome-level genome of the transformable northern wattle, Acacia crassicarpa.</title>
        <authorList>
            <person name="Massaro I."/>
            <person name="Sinha N.R."/>
            <person name="Poethig S."/>
            <person name="Leichty A.R."/>
        </authorList>
    </citation>
    <scope>NUCLEOTIDE SEQUENCE</scope>
    <source>
        <strain evidence="7">Acra3RX</strain>
        <tissue evidence="7">Leaf</tissue>
    </source>
</reference>
<dbReference type="GO" id="GO:0043531">
    <property type="term" value="F:ADP binding"/>
    <property type="evidence" value="ECO:0007669"/>
    <property type="project" value="InterPro"/>
</dbReference>
<accession>A0AAE1JSN1</accession>
<dbReference type="Proteomes" id="UP001293593">
    <property type="component" value="Unassembled WGS sequence"/>
</dbReference>
<dbReference type="InterPro" id="IPR027417">
    <property type="entry name" value="P-loop_NTPase"/>
</dbReference>
<dbReference type="InterPro" id="IPR035897">
    <property type="entry name" value="Toll_tir_struct_dom_sf"/>
</dbReference>